<dbReference type="KEGG" id="kab:B7C62_30735"/>
<proteinExistence type="predicted"/>
<keyword evidence="2" id="KW-1185">Reference proteome</keyword>
<gene>
    <name evidence="1" type="ORF">B7C62_30735</name>
</gene>
<dbReference type="Proteomes" id="UP000192251">
    <property type="component" value="Chromosome"/>
</dbReference>
<evidence type="ECO:0000313" key="2">
    <source>
        <dbReference type="Proteomes" id="UP000192251"/>
    </source>
</evidence>
<dbReference type="RefSeq" id="WP_084751407.1">
    <property type="nucleotide sequence ID" value="NZ_CP020563.1"/>
</dbReference>
<protein>
    <submittedName>
        <fullName evidence="1">Uncharacterized protein</fullName>
    </submittedName>
</protein>
<dbReference type="EMBL" id="CP020563">
    <property type="protein sequence ID" value="ARF76165.1"/>
    <property type="molecule type" value="Genomic_DNA"/>
</dbReference>
<sequence length="143" mass="15578">MLRFALPWGELEVFAAAEPVPAALRPTTEALAHLEDRFRPALLRSHLRPEAPYVAVWPPNRPAPDLTEDAAPDPHALEEVVLAEIHTLTCDACAARFRAVRPDTGLPVFGRHIGAHRLINGCPRCGSDFAASRIQALTLLPLA</sequence>
<evidence type="ECO:0000313" key="1">
    <source>
        <dbReference type="EMBL" id="ARF76165.1"/>
    </source>
</evidence>
<organism evidence="1 2">
    <name type="scientific">Kitasatospora albolonga</name>
    <dbReference type="NCBI Taxonomy" id="68173"/>
    <lineage>
        <taxon>Bacteria</taxon>
        <taxon>Bacillati</taxon>
        <taxon>Actinomycetota</taxon>
        <taxon>Actinomycetes</taxon>
        <taxon>Kitasatosporales</taxon>
        <taxon>Streptomycetaceae</taxon>
        <taxon>Kitasatospora</taxon>
    </lineage>
</organism>
<accession>A0ABC8C0W1</accession>
<dbReference type="AlphaFoldDB" id="A0ABC8C0W1"/>
<name>A0ABC8C0W1_9ACTN</name>
<reference evidence="1 2" key="1">
    <citation type="submission" date="2017-04" db="EMBL/GenBank/DDBJ databases">
        <title>The complete genome sequence of Streptomyces albolongus YIM 101047, the producer of novel bafilomycins and novel odoriferous sesquiterpenoids.</title>
        <authorList>
            <person name="Yin M."/>
            <person name="Jiang Y."/>
        </authorList>
    </citation>
    <scope>NUCLEOTIDE SEQUENCE [LARGE SCALE GENOMIC DNA]</scope>
    <source>
        <strain evidence="1 2">YIM 101047</strain>
    </source>
</reference>